<name>A0A6N8GPK0_9MICC</name>
<feature type="compositionally biased region" description="Pro residues" evidence="1">
    <location>
        <begin position="1"/>
        <end position="12"/>
    </location>
</feature>
<dbReference type="AlphaFoldDB" id="A0A6N8GPK0"/>
<evidence type="ECO:0000313" key="3">
    <source>
        <dbReference type="Proteomes" id="UP000436989"/>
    </source>
</evidence>
<reference evidence="2 3" key="1">
    <citation type="submission" date="2019-12" db="EMBL/GenBank/DDBJ databases">
        <authorList>
            <person name="Shi Y."/>
        </authorList>
    </citation>
    <scope>NUCLEOTIDE SEQUENCE [LARGE SCALE GENOMIC DNA]</scope>
    <source>
        <strain evidence="2 3">JCM 17929</strain>
    </source>
</reference>
<dbReference type="Proteomes" id="UP000436989">
    <property type="component" value="Unassembled WGS sequence"/>
</dbReference>
<proteinExistence type="predicted"/>
<keyword evidence="3" id="KW-1185">Reference proteome</keyword>
<feature type="compositionally biased region" description="Gly residues" evidence="1">
    <location>
        <begin position="77"/>
        <end position="86"/>
    </location>
</feature>
<feature type="region of interest" description="Disordered" evidence="1">
    <location>
        <begin position="63"/>
        <end position="87"/>
    </location>
</feature>
<protein>
    <submittedName>
        <fullName evidence="2">Uncharacterized protein</fullName>
    </submittedName>
</protein>
<feature type="region of interest" description="Disordered" evidence="1">
    <location>
        <begin position="1"/>
        <end position="31"/>
    </location>
</feature>
<organism evidence="2 3">
    <name type="scientific">Kocuria sediminis</name>
    <dbReference type="NCBI Taxonomy" id="1038857"/>
    <lineage>
        <taxon>Bacteria</taxon>
        <taxon>Bacillati</taxon>
        <taxon>Actinomycetota</taxon>
        <taxon>Actinomycetes</taxon>
        <taxon>Micrococcales</taxon>
        <taxon>Micrococcaceae</taxon>
        <taxon>Kocuria</taxon>
    </lineage>
</organism>
<feature type="compositionally biased region" description="Low complexity" evidence="1">
    <location>
        <begin position="63"/>
        <end position="76"/>
    </location>
</feature>
<dbReference type="RefSeq" id="WP_156269127.1">
    <property type="nucleotide sequence ID" value="NZ_WOGU01000006.1"/>
</dbReference>
<dbReference type="EMBL" id="WOGU01000006">
    <property type="protein sequence ID" value="MUN63213.1"/>
    <property type="molecule type" value="Genomic_DNA"/>
</dbReference>
<sequence>MFSHPAPEPVEPTGPSAAAPGEPALDRRWRAATAGWRPSSIRSAGAERVWAWVRHAWEALVAPPAGGDDDGPVAGAGAPGRSGTGSGHRVDDLLTVAALLALQERFLAVAAGEPVPTEVPDPRLEGAALDEDEALAVVRRTWEIDPADAGTDGFAAELSGFLQDHLDELAEEVREQLVDRRGPTQLFAELWSLEHEDELEPADEQDAAPPFPLSTDDIAWIVSGVPGPEKHTAWEWLTR</sequence>
<comment type="caution">
    <text evidence="2">The sequence shown here is derived from an EMBL/GenBank/DDBJ whole genome shotgun (WGS) entry which is preliminary data.</text>
</comment>
<accession>A0A6N8GPK0</accession>
<evidence type="ECO:0000256" key="1">
    <source>
        <dbReference type="SAM" id="MobiDB-lite"/>
    </source>
</evidence>
<evidence type="ECO:0000313" key="2">
    <source>
        <dbReference type="EMBL" id="MUN63213.1"/>
    </source>
</evidence>
<gene>
    <name evidence="2" type="ORF">GMA12_08690</name>
</gene>